<dbReference type="Gene3D" id="3.40.50.150">
    <property type="entry name" value="Vaccinia Virus protein VP39"/>
    <property type="match status" value="1"/>
</dbReference>
<comment type="caution">
    <text evidence="2">The sequence shown here is derived from an EMBL/GenBank/DDBJ whole genome shotgun (WGS) entry which is preliminary data.</text>
</comment>
<dbReference type="CDD" id="cd02440">
    <property type="entry name" value="AdoMet_MTases"/>
    <property type="match status" value="1"/>
</dbReference>
<proteinExistence type="predicted"/>
<dbReference type="SUPFAM" id="SSF53335">
    <property type="entry name" value="S-adenosyl-L-methionine-dependent methyltransferases"/>
    <property type="match status" value="1"/>
</dbReference>
<evidence type="ECO:0000259" key="1">
    <source>
        <dbReference type="Pfam" id="PF05050"/>
    </source>
</evidence>
<dbReference type="InterPro" id="IPR052514">
    <property type="entry name" value="SAM-dependent_MTase"/>
</dbReference>
<dbReference type="PANTHER" id="PTHR34203">
    <property type="entry name" value="METHYLTRANSFERASE, FKBM FAMILY PROTEIN"/>
    <property type="match status" value="1"/>
</dbReference>
<dbReference type="Proteomes" id="UP000541347">
    <property type="component" value="Unassembled WGS sequence"/>
</dbReference>
<keyword evidence="2" id="KW-0808">Transferase</keyword>
<dbReference type="PANTHER" id="PTHR34203:SF15">
    <property type="entry name" value="SLL1173 PROTEIN"/>
    <property type="match status" value="1"/>
</dbReference>
<protein>
    <submittedName>
        <fullName evidence="2">FkbM family methyltransferase</fullName>
    </submittedName>
</protein>
<keyword evidence="2" id="KW-0489">Methyltransferase</keyword>
<keyword evidence="3" id="KW-1185">Reference proteome</keyword>
<dbReference type="GO" id="GO:0032259">
    <property type="term" value="P:methylation"/>
    <property type="evidence" value="ECO:0007669"/>
    <property type="project" value="UniProtKB-KW"/>
</dbReference>
<evidence type="ECO:0000313" key="2">
    <source>
        <dbReference type="EMBL" id="NBN65623.1"/>
    </source>
</evidence>
<feature type="domain" description="Methyltransferase FkbM" evidence="1">
    <location>
        <begin position="104"/>
        <end position="265"/>
    </location>
</feature>
<dbReference type="InterPro" id="IPR029063">
    <property type="entry name" value="SAM-dependent_MTases_sf"/>
</dbReference>
<accession>A0ABW9ZNE3</accession>
<name>A0ABW9ZNE3_9HYPH</name>
<gene>
    <name evidence="2" type="ORF">GWI71_18160</name>
</gene>
<dbReference type="EMBL" id="JAABLP010000005">
    <property type="protein sequence ID" value="NBN65623.1"/>
    <property type="molecule type" value="Genomic_DNA"/>
</dbReference>
<dbReference type="GO" id="GO:0008168">
    <property type="term" value="F:methyltransferase activity"/>
    <property type="evidence" value="ECO:0007669"/>
    <property type="project" value="UniProtKB-KW"/>
</dbReference>
<evidence type="ECO:0000313" key="3">
    <source>
        <dbReference type="Proteomes" id="UP000541347"/>
    </source>
</evidence>
<dbReference type="NCBIfam" id="TIGR01444">
    <property type="entry name" value="fkbM_fam"/>
    <property type="match status" value="1"/>
</dbReference>
<reference evidence="2 3" key="1">
    <citation type="submission" date="2020-01" db="EMBL/GenBank/DDBJ databases">
        <authorList>
            <person name="Peng S.Y."/>
            <person name="Li J."/>
            <person name="Wang M."/>
            <person name="Wang L."/>
            <person name="Wang C.Q."/>
            <person name="Wang J.R."/>
        </authorList>
    </citation>
    <scope>NUCLEOTIDE SEQUENCE [LARGE SCALE GENOMIC DNA]</scope>
    <source>
        <strain evidence="2 3">XCT-34</strain>
    </source>
</reference>
<dbReference type="InterPro" id="IPR006342">
    <property type="entry name" value="FkbM_mtfrase"/>
</dbReference>
<sequence>MASALARPDITSPFGTYRAEGLVKFAWALADRHDLSATLRKMIRARVARVFAGPYDAVVEGLRFRLYPGANYDDRKMMAKGRLPEQAEHRLIAPLLRPGCVFVDVGANIGTYSLFAAACGAEVLAVEASPDTADKLAFNLAANDAAGVRLVRTAVGAEAGELSLWREPSNAGFATLVEDLTRGEWAGNWSAFRVPVRPLADVVTEAGLTRIDVLKIDVEGFEDRVLVPYLTTTSRSLWPRAILIETNCRPHWTEDCLSLLAHLGYEQAGETRDNILFSLKD</sequence>
<dbReference type="RefSeq" id="WP_161677616.1">
    <property type="nucleotide sequence ID" value="NZ_JAABLP010000005.1"/>
</dbReference>
<organism evidence="2 3">
    <name type="scientific">Pannonibacter tanglangensis</name>
    <dbReference type="NCBI Taxonomy" id="2750084"/>
    <lineage>
        <taxon>Bacteria</taxon>
        <taxon>Pseudomonadati</taxon>
        <taxon>Pseudomonadota</taxon>
        <taxon>Alphaproteobacteria</taxon>
        <taxon>Hyphomicrobiales</taxon>
        <taxon>Stappiaceae</taxon>
        <taxon>Pannonibacter</taxon>
    </lineage>
</organism>
<dbReference type="Pfam" id="PF05050">
    <property type="entry name" value="Methyltransf_21"/>
    <property type="match status" value="1"/>
</dbReference>